<sequence>MMIQEQSVRKILMTADPVGGVWTYAMDLCHAFDAVGIQVCLATMGGFLSESQHAEVRNISGVDLRESTFKLEWMDDPWVDLDAAGEWLIGLEKEIKPDLIHLNGYMHAVLSWKAPVLVVAHSCVLSWWQGVLNTPAPIEWNEYKRRVTAGLNAADAVVAISNTYASELQRLYGPVQNISVVYNGREPESFRASDKKPQVFAMGRIWDEAKNLQILAKLKNPLQLPIFIAGDNIDPNTAEEVRINNVTLMGKLGQEEVRAQLAVSQFYVLPAQYEPFGLSALEAAFSGCLLLLADISTLRELWGDAALYFNPNVPEEIDALLETACRNPAETQARIKRSTAHAQQFSLANMSRQYLNLYQHLVQSNLVS</sequence>
<evidence type="ECO:0000256" key="1">
    <source>
        <dbReference type="ARBA" id="ARBA00022679"/>
    </source>
</evidence>
<dbReference type="EMBL" id="BMIL01000003">
    <property type="protein sequence ID" value="GGC59621.1"/>
    <property type="molecule type" value="Genomic_DNA"/>
</dbReference>
<keyword evidence="1 4" id="KW-0808">Transferase</keyword>
<feature type="domain" description="Glycosyl transferase family 1" evidence="2">
    <location>
        <begin position="189"/>
        <end position="337"/>
    </location>
</feature>
<evidence type="ECO:0000313" key="5">
    <source>
        <dbReference type="Proteomes" id="UP000651668"/>
    </source>
</evidence>
<comment type="caution">
    <text evidence="4">The sequence shown here is derived from an EMBL/GenBank/DDBJ whole genome shotgun (WGS) entry which is preliminary data.</text>
</comment>
<dbReference type="GO" id="GO:0016757">
    <property type="term" value="F:glycosyltransferase activity"/>
    <property type="evidence" value="ECO:0007669"/>
    <property type="project" value="InterPro"/>
</dbReference>
<dbReference type="InterPro" id="IPR028098">
    <property type="entry name" value="Glyco_trans_4-like_N"/>
</dbReference>
<proteinExistence type="predicted"/>
<dbReference type="SUPFAM" id="SSF53756">
    <property type="entry name" value="UDP-Glycosyltransferase/glycogen phosphorylase"/>
    <property type="match status" value="1"/>
</dbReference>
<dbReference type="Pfam" id="PF13439">
    <property type="entry name" value="Glyco_transf_4"/>
    <property type="match status" value="1"/>
</dbReference>
<keyword evidence="5" id="KW-1185">Reference proteome</keyword>
<dbReference type="InterPro" id="IPR001296">
    <property type="entry name" value="Glyco_trans_1"/>
</dbReference>
<evidence type="ECO:0000259" key="2">
    <source>
        <dbReference type="Pfam" id="PF00534"/>
    </source>
</evidence>
<dbReference type="PANTHER" id="PTHR46401">
    <property type="entry name" value="GLYCOSYLTRANSFERASE WBBK-RELATED"/>
    <property type="match status" value="1"/>
</dbReference>
<evidence type="ECO:0000313" key="4">
    <source>
        <dbReference type="EMBL" id="GGC59621.1"/>
    </source>
</evidence>
<dbReference type="Gene3D" id="3.40.50.2000">
    <property type="entry name" value="Glycogen Phosphorylase B"/>
    <property type="match status" value="2"/>
</dbReference>
<gene>
    <name evidence="4" type="ORF">GCM10011387_11580</name>
</gene>
<dbReference type="Pfam" id="PF00534">
    <property type="entry name" value="Glycos_transf_1"/>
    <property type="match status" value="1"/>
</dbReference>
<dbReference type="AlphaFoldDB" id="A0A916U6M1"/>
<dbReference type="GO" id="GO:0009103">
    <property type="term" value="P:lipopolysaccharide biosynthetic process"/>
    <property type="evidence" value="ECO:0007669"/>
    <property type="project" value="TreeGrafter"/>
</dbReference>
<evidence type="ECO:0000259" key="3">
    <source>
        <dbReference type="Pfam" id="PF13439"/>
    </source>
</evidence>
<reference evidence="4" key="2">
    <citation type="submission" date="2020-09" db="EMBL/GenBank/DDBJ databases">
        <authorList>
            <person name="Sun Q."/>
            <person name="Zhou Y."/>
        </authorList>
    </citation>
    <scope>NUCLEOTIDE SEQUENCE</scope>
    <source>
        <strain evidence="4">CGMCC 1.15343</strain>
    </source>
</reference>
<protein>
    <submittedName>
        <fullName evidence="4">Glycosyl transferase</fullName>
    </submittedName>
</protein>
<feature type="domain" description="Glycosyltransferase subfamily 4-like N-terminal" evidence="3">
    <location>
        <begin position="18"/>
        <end position="187"/>
    </location>
</feature>
<organism evidence="4 5">
    <name type="scientific">Pedobacter quisquiliarum</name>
    <dbReference type="NCBI Taxonomy" id="1834438"/>
    <lineage>
        <taxon>Bacteria</taxon>
        <taxon>Pseudomonadati</taxon>
        <taxon>Bacteroidota</taxon>
        <taxon>Sphingobacteriia</taxon>
        <taxon>Sphingobacteriales</taxon>
        <taxon>Sphingobacteriaceae</taxon>
        <taxon>Pedobacter</taxon>
    </lineage>
</organism>
<name>A0A916U6M1_9SPHI</name>
<reference evidence="4" key="1">
    <citation type="journal article" date="2014" name="Int. J. Syst. Evol. Microbiol.">
        <title>Complete genome sequence of Corynebacterium casei LMG S-19264T (=DSM 44701T), isolated from a smear-ripened cheese.</title>
        <authorList>
            <consortium name="US DOE Joint Genome Institute (JGI-PGF)"/>
            <person name="Walter F."/>
            <person name="Albersmeier A."/>
            <person name="Kalinowski J."/>
            <person name="Ruckert C."/>
        </authorList>
    </citation>
    <scope>NUCLEOTIDE SEQUENCE</scope>
    <source>
        <strain evidence="4">CGMCC 1.15343</strain>
    </source>
</reference>
<dbReference type="RefSeq" id="WP_188625904.1">
    <property type="nucleotide sequence ID" value="NZ_BMIL01000003.1"/>
</dbReference>
<dbReference type="Proteomes" id="UP000651668">
    <property type="component" value="Unassembled WGS sequence"/>
</dbReference>
<dbReference type="CDD" id="cd03801">
    <property type="entry name" value="GT4_PimA-like"/>
    <property type="match status" value="1"/>
</dbReference>
<dbReference type="PANTHER" id="PTHR46401:SF2">
    <property type="entry name" value="GLYCOSYLTRANSFERASE WBBK-RELATED"/>
    <property type="match status" value="1"/>
</dbReference>
<accession>A0A916U6M1</accession>